<protein>
    <submittedName>
        <fullName evidence="2">Uncharacterized protein</fullName>
    </submittedName>
</protein>
<evidence type="ECO:0000313" key="4">
    <source>
        <dbReference type="Proteomes" id="UP001152797"/>
    </source>
</evidence>
<gene>
    <name evidence="2" type="ORF">C1SCF055_LOCUS14329</name>
</gene>
<reference evidence="3 4" key="2">
    <citation type="submission" date="2024-05" db="EMBL/GenBank/DDBJ databases">
        <authorList>
            <person name="Chen Y."/>
            <person name="Shah S."/>
            <person name="Dougan E. K."/>
            <person name="Thang M."/>
            <person name="Chan C."/>
        </authorList>
    </citation>
    <scope>NUCLEOTIDE SEQUENCE [LARGE SCALE GENOMIC DNA]</scope>
</reference>
<evidence type="ECO:0000313" key="3">
    <source>
        <dbReference type="EMBL" id="CAL4774333.1"/>
    </source>
</evidence>
<name>A0A9P1FSY9_9DINO</name>
<dbReference type="EMBL" id="CAMXCT010001125">
    <property type="protein sequence ID" value="CAI3987021.1"/>
    <property type="molecule type" value="Genomic_DNA"/>
</dbReference>
<accession>A0A9P1FSY9</accession>
<dbReference type="EMBL" id="CAMXCT030001125">
    <property type="protein sequence ID" value="CAL4774333.1"/>
    <property type="molecule type" value="Genomic_DNA"/>
</dbReference>
<evidence type="ECO:0000313" key="2">
    <source>
        <dbReference type="EMBL" id="CAI3987021.1"/>
    </source>
</evidence>
<evidence type="ECO:0000256" key="1">
    <source>
        <dbReference type="SAM" id="MobiDB-lite"/>
    </source>
</evidence>
<feature type="region of interest" description="Disordered" evidence="1">
    <location>
        <begin position="1"/>
        <end position="23"/>
    </location>
</feature>
<sequence>MGSAAPAASASPQIPHQSHALQDESFEAAELAFRRVDPEVSRLPERSWTLAPPRELWIYQRMKAYDADGWARRFGRSTGGEKGEVEVGSAATYHDDGATQLPPLS</sequence>
<feature type="region of interest" description="Disordered" evidence="1">
    <location>
        <begin position="75"/>
        <end position="105"/>
    </location>
</feature>
<organism evidence="2">
    <name type="scientific">Cladocopium goreaui</name>
    <dbReference type="NCBI Taxonomy" id="2562237"/>
    <lineage>
        <taxon>Eukaryota</taxon>
        <taxon>Sar</taxon>
        <taxon>Alveolata</taxon>
        <taxon>Dinophyceae</taxon>
        <taxon>Suessiales</taxon>
        <taxon>Symbiodiniaceae</taxon>
        <taxon>Cladocopium</taxon>
    </lineage>
</organism>
<proteinExistence type="predicted"/>
<comment type="caution">
    <text evidence="2">The sequence shown here is derived from an EMBL/GenBank/DDBJ whole genome shotgun (WGS) entry which is preliminary data.</text>
</comment>
<keyword evidence="4" id="KW-1185">Reference proteome</keyword>
<reference evidence="2" key="1">
    <citation type="submission" date="2022-10" db="EMBL/GenBank/DDBJ databases">
        <authorList>
            <person name="Chen Y."/>
            <person name="Dougan E. K."/>
            <person name="Chan C."/>
            <person name="Rhodes N."/>
            <person name="Thang M."/>
        </authorList>
    </citation>
    <scope>NUCLEOTIDE SEQUENCE</scope>
</reference>
<dbReference type="EMBL" id="CAMXCT020001125">
    <property type="protein sequence ID" value="CAL1140396.1"/>
    <property type="molecule type" value="Genomic_DNA"/>
</dbReference>
<dbReference type="AlphaFoldDB" id="A0A9P1FSY9"/>
<dbReference type="Proteomes" id="UP001152797">
    <property type="component" value="Unassembled WGS sequence"/>
</dbReference>
<feature type="compositionally biased region" description="Low complexity" evidence="1">
    <location>
        <begin position="1"/>
        <end position="12"/>
    </location>
</feature>